<dbReference type="InterPro" id="IPR052719">
    <property type="entry name" value="CvpA-like"/>
</dbReference>
<keyword evidence="7" id="KW-1185">Reference proteome</keyword>
<keyword evidence="3 5" id="KW-1133">Transmembrane helix</keyword>
<dbReference type="eggNOG" id="COG1286">
    <property type="taxonomic scope" value="Bacteria"/>
</dbReference>
<dbReference type="OrthoDB" id="5334123at2"/>
<dbReference type="AlphaFoldDB" id="B6BP27"/>
<dbReference type="InterPro" id="IPR003825">
    <property type="entry name" value="Colicin-V_CvpA"/>
</dbReference>
<sequence>MEFNYFDLVASVIILMLGLKGILNGFFKEVFGLVGIIGGIFVASRIGDAVGQALSDMIFKFENSAAISFAGFLVTLAIFWFFMIGVGYIFKKLSLLSGLGIFDRILGFVFGASKFFLIAAVIAHAAYNIKAIKSSIDGPMANSFLFPALVSTGAFIMKLDPVEISDDINSTIDKVTNEVTKSVKTSTQEVVEKTKKEIESKIQEKK</sequence>
<evidence type="ECO:0000313" key="6">
    <source>
        <dbReference type="EMBL" id="EHP30917.1"/>
    </source>
</evidence>
<feature type="transmembrane region" description="Helical" evidence="5">
    <location>
        <begin position="30"/>
        <end position="47"/>
    </location>
</feature>
<dbReference type="PATRIC" id="fig|929558.5.peg.2384"/>
<comment type="subcellular location">
    <subcellularLocation>
        <location evidence="1">Membrane</location>
        <topology evidence="1">Multi-pass membrane protein</topology>
    </subcellularLocation>
</comment>
<evidence type="ECO:0000256" key="3">
    <source>
        <dbReference type="ARBA" id="ARBA00022989"/>
    </source>
</evidence>
<gene>
    <name evidence="6" type="primary">cvpA</name>
    <name evidence="6" type="ORF">SMGD1_2394</name>
</gene>
<dbReference type="PANTHER" id="PTHR36926:SF1">
    <property type="entry name" value="COLICIN V PRODUCTION PROTEIN"/>
    <property type="match status" value="1"/>
</dbReference>
<feature type="transmembrane region" description="Helical" evidence="5">
    <location>
        <begin position="102"/>
        <end position="127"/>
    </location>
</feature>
<comment type="caution">
    <text evidence="6">The sequence shown here is derived from an EMBL/GenBank/DDBJ whole genome shotgun (WGS) entry which is preliminary data.</text>
</comment>
<dbReference type="RefSeq" id="WP_008340220.1">
    <property type="nucleotide sequence ID" value="NZ_AFRZ01000001.1"/>
</dbReference>
<reference evidence="6 7" key="1">
    <citation type="journal article" date="2012" name="Proc. Natl. Acad. Sci. U.S.A.">
        <title>Genome and physiology of a model Epsilonproteobacterium responsible for sulfide detoxification in marine oxygen depletion zones.</title>
        <authorList>
            <person name="Grote J."/>
            <person name="Schott T."/>
            <person name="Bruckner C.G."/>
            <person name="Glockner F.O."/>
            <person name="Jost G."/>
            <person name="Teeling H."/>
            <person name="Labrenz M."/>
            <person name="Jurgens K."/>
        </authorList>
    </citation>
    <scope>NUCLEOTIDE SEQUENCE [LARGE SCALE GENOMIC DNA]</scope>
    <source>
        <strain evidence="6 7">GD1</strain>
    </source>
</reference>
<feature type="transmembrane region" description="Helical" evidence="5">
    <location>
        <begin position="67"/>
        <end position="90"/>
    </location>
</feature>
<dbReference type="STRING" id="929558.SMGD1_2394"/>
<evidence type="ECO:0000313" key="7">
    <source>
        <dbReference type="Proteomes" id="UP000006431"/>
    </source>
</evidence>
<evidence type="ECO:0000256" key="5">
    <source>
        <dbReference type="SAM" id="Phobius"/>
    </source>
</evidence>
<evidence type="ECO:0000256" key="1">
    <source>
        <dbReference type="ARBA" id="ARBA00004141"/>
    </source>
</evidence>
<keyword evidence="2 5" id="KW-0812">Transmembrane</keyword>
<protein>
    <submittedName>
        <fullName evidence="6">Colicin V production protein</fullName>
    </submittedName>
</protein>
<dbReference type="EMBL" id="AFRZ01000001">
    <property type="protein sequence ID" value="EHP30917.1"/>
    <property type="molecule type" value="Genomic_DNA"/>
</dbReference>
<organism evidence="6 7">
    <name type="scientific">Sulfurimonas gotlandica (strain DSM 19862 / JCM 16533 / GD1)</name>
    <dbReference type="NCBI Taxonomy" id="929558"/>
    <lineage>
        <taxon>Bacteria</taxon>
        <taxon>Pseudomonadati</taxon>
        <taxon>Campylobacterota</taxon>
        <taxon>Epsilonproteobacteria</taxon>
        <taxon>Campylobacterales</taxon>
        <taxon>Sulfurimonadaceae</taxon>
        <taxon>Sulfurimonas</taxon>
    </lineage>
</organism>
<keyword evidence="4 5" id="KW-0472">Membrane</keyword>
<name>B6BP27_SULGG</name>
<dbReference type="Proteomes" id="UP000006431">
    <property type="component" value="Unassembled WGS sequence"/>
</dbReference>
<dbReference type="Pfam" id="PF02674">
    <property type="entry name" value="Colicin_V"/>
    <property type="match status" value="1"/>
</dbReference>
<dbReference type="GO" id="GO:0016020">
    <property type="term" value="C:membrane"/>
    <property type="evidence" value="ECO:0007669"/>
    <property type="project" value="UniProtKB-SubCell"/>
</dbReference>
<evidence type="ECO:0000256" key="2">
    <source>
        <dbReference type="ARBA" id="ARBA00022692"/>
    </source>
</evidence>
<accession>H1FZ33</accession>
<dbReference type="PANTHER" id="PTHR36926">
    <property type="entry name" value="COLICIN V PRODUCTION PROTEIN"/>
    <property type="match status" value="1"/>
</dbReference>
<dbReference type="HOGENOM" id="CLU_092720_1_0_7"/>
<proteinExistence type="predicted"/>
<dbReference type="GO" id="GO:0009403">
    <property type="term" value="P:toxin biosynthetic process"/>
    <property type="evidence" value="ECO:0007669"/>
    <property type="project" value="InterPro"/>
</dbReference>
<evidence type="ECO:0000256" key="4">
    <source>
        <dbReference type="ARBA" id="ARBA00023136"/>
    </source>
</evidence>
<accession>B6BP27</accession>